<feature type="compositionally biased region" description="Basic and acidic residues" evidence="1">
    <location>
        <begin position="124"/>
        <end position="139"/>
    </location>
</feature>
<evidence type="ECO:0000256" key="1">
    <source>
        <dbReference type="SAM" id="MobiDB-lite"/>
    </source>
</evidence>
<feature type="region of interest" description="Disordered" evidence="1">
    <location>
        <begin position="117"/>
        <end position="139"/>
    </location>
</feature>
<name>A0A2G2V855_CAPBA</name>
<dbReference type="AlphaFoldDB" id="A0A2G2V855"/>
<sequence length="139" mass="15542">MLTHEPFSEDQGRLVVHPQVDSTNQLSCASRYYLPIDLHTCQTPWSMFQDGSNGEPIVQCLECADAKAHQRHALPATIKKKVFQESIDSPGFGRPQSMLVHARVNQRTSSSPFYIRPRGLGRCPAKDASPDYNSDDRAT</sequence>
<proteinExistence type="predicted"/>
<evidence type="ECO:0000313" key="2">
    <source>
        <dbReference type="EMBL" id="PHT29129.1"/>
    </source>
</evidence>
<dbReference type="PANTHER" id="PTHR47188">
    <property type="entry name" value="PROTEIN TAR1"/>
    <property type="match status" value="1"/>
</dbReference>
<dbReference type="OrthoDB" id="1731309at2759"/>
<dbReference type="InterPro" id="IPR044792">
    <property type="entry name" value="TAR1"/>
</dbReference>
<dbReference type="Proteomes" id="UP000224567">
    <property type="component" value="Unassembled WGS sequence"/>
</dbReference>
<dbReference type="EMBL" id="MLFT02000150">
    <property type="protein sequence ID" value="PHT29129.1"/>
    <property type="molecule type" value="Genomic_DNA"/>
</dbReference>
<reference evidence="3" key="2">
    <citation type="journal article" date="2017" name="J. Anim. Genet.">
        <title>Multiple reference genome sequences of hot pepper reveal the massive evolution of plant disease resistance genes by retroduplication.</title>
        <authorList>
            <person name="Kim S."/>
            <person name="Park J."/>
            <person name="Yeom S.-I."/>
            <person name="Kim Y.-M."/>
            <person name="Seo E."/>
            <person name="Kim K.-T."/>
            <person name="Kim M.-S."/>
            <person name="Lee J.M."/>
            <person name="Cheong K."/>
            <person name="Shin H.-S."/>
            <person name="Kim S.-B."/>
            <person name="Han K."/>
            <person name="Lee J."/>
            <person name="Park M."/>
            <person name="Lee H.-A."/>
            <person name="Lee H.-Y."/>
            <person name="Lee Y."/>
            <person name="Oh S."/>
            <person name="Lee J.H."/>
            <person name="Choi E."/>
            <person name="Choi E."/>
            <person name="Lee S.E."/>
            <person name="Jeon J."/>
            <person name="Kim H."/>
            <person name="Choi G."/>
            <person name="Song H."/>
            <person name="Lee J."/>
            <person name="Lee S.-C."/>
            <person name="Kwon J.-K."/>
            <person name="Lee H.-Y."/>
            <person name="Koo N."/>
            <person name="Hong Y."/>
            <person name="Kim R.W."/>
            <person name="Kang W.-H."/>
            <person name="Huh J.H."/>
            <person name="Kang B.-C."/>
            <person name="Yang T.-J."/>
            <person name="Lee Y.-H."/>
            <person name="Bennetzen J.L."/>
            <person name="Choi D."/>
        </authorList>
    </citation>
    <scope>NUCLEOTIDE SEQUENCE [LARGE SCALE GENOMIC DNA]</scope>
    <source>
        <strain evidence="3">cv. PBC81</strain>
    </source>
</reference>
<dbReference type="PANTHER" id="PTHR47188:SF1">
    <property type="entry name" value="PROTEIN TAR1"/>
    <property type="match status" value="1"/>
</dbReference>
<keyword evidence="3" id="KW-1185">Reference proteome</keyword>
<reference evidence="2 3" key="1">
    <citation type="journal article" date="2017" name="Genome Biol.">
        <title>New reference genome sequences of hot pepper reveal the massive evolution of plant disease-resistance genes by retroduplication.</title>
        <authorList>
            <person name="Kim S."/>
            <person name="Park J."/>
            <person name="Yeom S.I."/>
            <person name="Kim Y.M."/>
            <person name="Seo E."/>
            <person name="Kim K.T."/>
            <person name="Kim M.S."/>
            <person name="Lee J.M."/>
            <person name="Cheong K."/>
            <person name="Shin H.S."/>
            <person name="Kim S.B."/>
            <person name="Han K."/>
            <person name="Lee J."/>
            <person name="Park M."/>
            <person name="Lee H.A."/>
            <person name="Lee H.Y."/>
            <person name="Lee Y."/>
            <person name="Oh S."/>
            <person name="Lee J.H."/>
            <person name="Choi E."/>
            <person name="Choi E."/>
            <person name="Lee S.E."/>
            <person name="Jeon J."/>
            <person name="Kim H."/>
            <person name="Choi G."/>
            <person name="Song H."/>
            <person name="Lee J."/>
            <person name="Lee S.C."/>
            <person name="Kwon J.K."/>
            <person name="Lee H.Y."/>
            <person name="Koo N."/>
            <person name="Hong Y."/>
            <person name="Kim R.W."/>
            <person name="Kang W.H."/>
            <person name="Huh J.H."/>
            <person name="Kang B.C."/>
            <person name="Yang T.J."/>
            <person name="Lee Y.H."/>
            <person name="Bennetzen J.L."/>
            <person name="Choi D."/>
        </authorList>
    </citation>
    <scope>NUCLEOTIDE SEQUENCE [LARGE SCALE GENOMIC DNA]</scope>
    <source>
        <strain evidence="3">cv. PBC81</strain>
    </source>
</reference>
<comment type="caution">
    <text evidence="2">The sequence shown here is derived from an EMBL/GenBank/DDBJ whole genome shotgun (WGS) entry which is preliminary data.</text>
</comment>
<dbReference type="GO" id="GO:0043457">
    <property type="term" value="P:regulation of cellular respiration"/>
    <property type="evidence" value="ECO:0007669"/>
    <property type="project" value="InterPro"/>
</dbReference>
<gene>
    <name evidence="2" type="ORF">CQW23_31275</name>
</gene>
<protein>
    <submittedName>
        <fullName evidence="2">Uncharacterized protein</fullName>
    </submittedName>
</protein>
<evidence type="ECO:0000313" key="3">
    <source>
        <dbReference type="Proteomes" id="UP000224567"/>
    </source>
</evidence>
<accession>A0A2G2V855</accession>
<organism evidence="2 3">
    <name type="scientific">Capsicum baccatum</name>
    <name type="common">Peruvian pepper</name>
    <dbReference type="NCBI Taxonomy" id="33114"/>
    <lineage>
        <taxon>Eukaryota</taxon>
        <taxon>Viridiplantae</taxon>
        <taxon>Streptophyta</taxon>
        <taxon>Embryophyta</taxon>
        <taxon>Tracheophyta</taxon>
        <taxon>Spermatophyta</taxon>
        <taxon>Magnoliopsida</taxon>
        <taxon>eudicotyledons</taxon>
        <taxon>Gunneridae</taxon>
        <taxon>Pentapetalae</taxon>
        <taxon>asterids</taxon>
        <taxon>lamiids</taxon>
        <taxon>Solanales</taxon>
        <taxon>Solanaceae</taxon>
        <taxon>Solanoideae</taxon>
        <taxon>Capsiceae</taxon>
        <taxon>Capsicum</taxon>
    </lineage>
</organism>